<protein>
    <submittedName>
        <fullName evidence="2">DUF4091 domain-containing protein</fullName>
    </submittedName>
</protein>
<keyword evidence="3" id="KW-1185">Reference proteome</keyword>
<dbReference type="Pfam" id="PF13320">
    <property type="entry name" value="GH123_cat"/>
    <property type="match status" value="1"/>
</dbReference>
<dbReference type="EMBL" id="JBHSMI010000013">
    <property type="protein sequence ID" value="MFC5402668.1"/>
    <property type="molecule type" value="Genomic_DNA"/>
</dbReference>
<proteinExistence type="predicted"/>
<comment type="caution">
    <text evidence="2">The sequence shown here is derived from an EMBL/GenBank/DDBJ whole genome shotgun (WGS) entry which is preliminary data.</text>
</comment>
<evidence type="ECO:0000313" key="3">
    <source>
        <dbReference type="Proteomes" id="UP001596113"/>
    </source>
</evidence>
<sequence length="523" mass="60733">MKYGIYSDNEWLYPDSIVHEHGKKEIRLLAAKGGHAACQILFNGVEANRPIEVEIASSGRIACEVYRLIDIFVEKNTGPEEFCLKEGELAEGYTTRPAPFRVYDALKPFGGHEVTDKATEALYLAFRIDRTTNPGTYHASVRVTFGEERCEIPCTLEVFDAEVPSKESLHISNWFGINNMASRYGLEKWSEAHWDMIRKYGVLMRRVRQTHFWIPSELIEARKNEDGSFSFDFGRIKRFVEMYLELGFTYIEGNLIAYRVQFKDDHFVVNCCGDVIPALSHEGYDYISQYLKAWRSFLIENGWLDITVQHVADEPTEACVGEYRILSGIVRKFMPGTKIIEAVEYPEPYDLDGSVDIWVPKNNLYQEYREDFERFRRQGDELWFYTCCVPGGYFLNRLWDMPLIRTRYLHWGNYIYNLSGYLHWGLNFCASEEDPFNQRNLFFPPGDTHIVYPGDDGPWGSMRFEAMRSGIEDYELLKMLEKINKPLADEIAACCISSFNQYNEDTEQFEEARRSLLSALSEA</sequence>
<dbReference type="Proteomes" id="UP001596113">
    <property type="component" value="Unassembled WGS sequence"/>
</dbReference>
<feature type="domain" description="Glycoside hydrolase 123 catalytic" evidence="1">
    <location>
        <begin position="174"/>
        <end position="480"/>
    </location>
</feature>
<evidence type="ECO:0000313" key="2">
    <source>
        <dbReference type="EMBL" id="MFC5402668.1"/>
    </source>
</evidence>
<accession>A0ABW0HQ34</accession>
<organism evidence="2 3">
    <name type="scientific">Cohnella soli</name>
    <dbReference type="NCBI Taxonomy" id="425005"/>
    <lineage>
        <taxon>Bacteria</taxon>
        <taxon>Bacillati</taxon>
        <taxon>Bacillota</taxon>
        <taxon>Bacilli</taxon>
        <taxon>Bacillales</taxon>
        <taxon>Paenibacillaceae</taxon>
        <taxon>Cohnella</taxon>
    </lineage>
</organism>
<dbReference type="RefSeq" id="WP_378131319.1">
    <property type="nucleotide sequence ID" value="NZ_JBHSMI010000013.1"/>
</dbReference>
<evidence type="ECO:0000259" key="1">
    <source>
        <dbReference type="Pfam" id="PF13320"/>
    </source>
</evidence>
<reference evidence="3" key="1">
    <citation type="journal article" date="2019" name="Int. J. Syst. Evol. Microbiol.">
        <title>The Global Catalogue of Microorganisms (GCM) 10K type strain sequencing project: providing services to taxonomists for standard genome sequencing and annotation.</title>
        <authorList>
            <consortium name="The Broad Institute Genomics Platform"/>
            <consortium name="The Broad Institute Genome Sequencing Center for Infectious Disease"/>
            <person name="Wu L."/>
            <person name="Ma J."/>
        </authorList>
    </citation>
    <scope>NUCLEOTIDE SEQUENCE [LARGE SCALE GENOMIC DNA]</scope>
    <source>
        <strain evidence="3">CGMCC 1.18575</strain>
    </source>
</reference>
<gene>
    <name evidence="2" type="ORF">ACFPOF_07940</name>
</gene>
<dbReference type="InterPro" id="IPR025150">
    <property type="entry name" value="GH123_cat"/>
</dbReference>
<name>A0ABW0HQ34_9BACL</name>